<dbReference type="SUPFAM" id="SSF56672">
    <property type="entry name" value="DNA/RNA polymerases"/>
    <property type="match status" value="1"/>
</dbReference>
<keyword evidence="1" id="KW-1185">Reference proteome</keyword>
<reference evidence="2" key="1">
    <citation type="submission" date="2025-08" db="UniProtKB">
        <authorList>
            <consortium name="RefSeq"/>
        </authorList>
    </citation>
    <scope>IDENTIFICATION</scope>
    <source>
        <tissue evidence="2">Young leaves</tissue>
    </source>
</reference>
<evidence type="ECO:0000313" key="1">
    <source>
        <dbReference type="Proteomes" id="UP000228380"/>
    </source>
</evidence>
<proteinExistence type="predicted"/>
<dbReference type="InterPro" id="IPR008686">
    <property type="entry name" value="RNA_pol_mitovir"/>
</dbReference>
<evidence type="ECO:0000313" key="2">
    <source>
        <dbReference type="RefSeq" id="XP_038975661.1"/>
    </source>
</evidence>
<dbReference type="Pfam" id="PF05919">
    <property type="entry name" value="Mitovir_RNA_pol"/>
    <property type="match status" value="1"/>
</dbReference>
<dbReference type="PANTHER" id="PTHR34456">
    <property type="entry name" value="MITOVIRUS RNA-DEPENDENT RNA POLYMERASE"/>
    <property type="match status" value="1"/>
</dbReference>
<sequence length="207" mass="23059">MAVLRRIPMDGTFNQTAPLDRLVGFKEGYSLDLKSATDRWPLPFMKGIMAVLFGPTLASSVVQGALSFNTFAVTRPWVAKESTVCFLTGRPLGYYASWPLFALSHHFLVWLAADKVYPDQKEPFRNYAILGDDIVITEGKVAQAYSQLLDKLGVTISTQKSVTSKRGCLEFAKRFMVHGGHKDFSPVSLRAAMLTHHPWGLCAFNQK</sequence>
<dbReference type="PANTHER" id="PTHR34456:SF13">
    <property type="entry name" value="REVERSE TRANSCRIPTASE DOMAIN-CONTAINING PROTEIN"/>
    <property type="match status" value="1"/>
</dbReference>
<organism evidence="1 2">
    <name type="scientific">Phoenix dactylifera</name>
    <name type="common">Date palm</name>
    <dbReference type="NCBI Taxonomy" id="42345"/>
    <lineage>
        <taxon>Eukaryota</taxon>
        <taxon>Viridiplantae</taxon>
        <taxon>Streptophyta</taxon>
        <taxon>Embryophyta</taxon>
        <taxon>Tracheophyta</taxon>
        <taxon>Spermatophyta</taxon>
        <taxon>Magnoliopsida</taxon>
        <taxon>Liliopsida</taxon>
        <taxon>Arecaceae</taxon>
        <taxon>Coryphoideae</taxon>
        <taxon>Phoeniceae</taxon>
        <taxon>Phoenix</taxon>
    </lineage>
</organism>
<dbReference type="KEGG" id="pda:120106701"/>
<dbReference type="GeneID" id="120106701"/>
<name>A0A8B8ZN61_PHODC</name>
<dbReference type="OrthoDB" id="786689at2759"/>
<dbReference type="AlphaFoldDB" id="A0A8B8ZN61"/>
<gene>
    <name evidence="2" type="primary">LOC120106701</name>
</gene>
<dbReference type="Proteomes" id="UP000228380">
    <property type="component" value="Unplaced"/>
</dbReference>
<protein>
    <submittedName>
        <fullName evidence="2">LOW QUALITY PROTEIN: uncharacterized mitochondrial protein AtMg01110</fullName>
    </submittedName>
</protein>
<dbReference type="InterPro" id="IPR043502">
    <property type="entry name" value="DNA/RNA_pol_sf"/>
</dbReference>
<accession>A0A8B8ZN61</accession>
<dbReference type="RefSeq" id="XP_038975661.1">
    <property type="nucleotide sequence ID" value="XM_039119733.1"/>
</dbReference>